<evidence type="ECO:0000313" key="4">
    <source>
        <dbReference type="WBParaSite" id="MBELARI_LOCUS11242"/>
    </source>
</evidence>
<proteinExistence type="predicted"/>
<evidence type="ECO:0000313" key="3">
    <source>
        <dbReference type="Proteomes" id="UP000887575"/>
    </source>
</evidence>
<dbReference type="Proteomes" id="UP000887575">
    <property type="component" value="Unassembled WGS sequence"/>
</dbReference>
<feature type="compositionally biased region" description="Basic and acidic residues" evidence="1">
    <location>
        <begin position="18"/>
        <end position="32"/>
    </location>
</feature>
<name>A0AAF3EBD1_9BILA</name>
<organism evidence="3 4">
    <name type="scientific">Mesorhabditis belari</name>
    <dbReference type="NCBI Taxonomy" id="2138241"/>
    <lineage>
        <taxon>Eukaryota</taxon>
        <taxon>Metazoa</taxon>
        <taxon>Ecdysozoa</taxon>
        <taxon>Nematoda</taxon>
        <taxon>Chromadorea</taxon>
        <taxon>Rhabditida</taxon>
        <taxon>Rhabditina</taxon>
        <taxon>Rhabditomorpha</taxon>
        <taxon>Rhabditoidea</taxon>
        <taxon>Rhabditidae</taxon>
        <taxon>Mesorhabditinae</taxon>
        <taxon>Mesorhabditis</taxon>
    </lineage>
</organism>
<keyword evidence="3" id="KW-1185">Reference proteome</keyword>
<evidence type="ECO:0000256" key="1">
    <source>
        <dbReference type="SAM" id="MobiDB-lite"/>
    </source>
</evidence>
<keyword evidence="2" id="KW-0812">Transmembrane</keyword>
<sequence length="257" mass="29392">MTNKQKKQNVGIQSADGRNVDSGRTTDSEKSKNLHRPTKEAPTSKQPVREAATSKRRSNGFWLFAVIRRLIRWFFFFGVVVLSVATITILMNCADGGKQIVSSKPLCADLTRLSQFTKPSDKFSSNVYSTYSTVIRGYRNKSQQVYNNFARSEWGSVVHKWFHIVHSKVVEWSLLIWRHLNNIFDAVNDWYKREGEKTFGGFVNGCKLVLKMVWEVAKDVTTLCLELLSSAYLRCKNFMGTAQTAGFSKAFEELLRH</sequence>
<reference evidence="4" key="1">
    <citation type="submission" date="2024-02" db="UniProtKB">
        <authorList>
            <consortium name="WormBaseParasite"/>
        </authorList>
    </citation>
    <scope>IDENTIFICATION</scope>
</reference>
<feature type="region of interest" description="Disordered" evidence="1">
    <location>
        <begin position="1"/>
        <end position="52"/>
    </location>
</feature>
<keyword evidence="2" id="KW-0472">Membrane</keyword>
<dbReference type="AlphaFoldDB" id="A0AAF3EBD1"/>
<accession>A0AAF3EBD1</accession>
<keyword evidence="2" id="KW-1133">Transmembrane helix</keyword>
<evidence type="ECO:0000256" key="2">
    <source>
        <dbReference type="SAM" id="Phobius"/>
    </source>
</evidence>
<feature type="transmembrane region" description="Helical" evidence="2">
    <location>
        <begin position="70"/>
        <end position="91"/>
    </location>
</feature>
<dbReference type="WBParaSite" id="MBELARI_LOCUS11242">
    <property type="protein sequence ID" value="MBELARI_LOCUS11242"/>
    <property type="gene ID" value="MBELARI_LOCUS11242"/>
</dbReference>
<protein>
    <submittedName>
        <fullName evidence="4">Uncharacterized protein</fullName>
    </submittedName>
</protein>